<organism evidence="3 4">
    <name type="scientific">Phyllosticta citribraziliensis</name>
    <dbReference type="NCBI Taxonomy" id="989973"/>
    <lineage>
        <taxon>Eukaryota</taxon>
        <taxon>Fungi</taxon>
        <taxon>Dikarya</taxon>
        <taxon>Ascomycota</taxon>
        <taxon>Pezizomycotina</taxon>
        <taxon>Dothideomycetes</taxon>
        <taxon>Dothideomycetes incertae sedis</taxon>
        <taxon>Botryosphaeriales</taxon>
        <taxon>Phyllostictaceae</taxon>
        <taxon>Phyllosticta</taxon>
    </lineage>
</organism>
<comment type="caution">
    <text evidence="3">The sequence shown here is derived from an EMBL/GenBank/DDBJ whole genome shotgun (WGS) entry which is preliminary data.</text>
</comment>
<evidence type="ECO:0000256" key="2">
    <source>
        <dbReference type="SAM" id="MobiDB-lite"/>
    </source>
</evidence>
<dbReference type="GeneID" id="92034862"/>
<reference evidence="3 4" key="1">
    <citation type="submission" date="2024-04" db="EMBL/GenBank/DDBJ databases">
        <title>Phyllosticta paracitricarpa is synonymous to the EU quarantine fungus P. citricarpa based on phylogenomic analyses.</title>
        <authorList>
            <consortium name="Lawrence Berkeley National Laboratory"/>
            <person name="Van ingen-buijs V.A."/>
            <person name="Van westerhoven A.C."/>
            <person name="Haridas S."/>
            <person name="Skiadas P."/>
            <person name="Martin F."/>
            <person name="Groenewald J.Z."/>
            <person name="Crous P.W."/>
            <person name="Seidl M.F."/>
        </authorList>
    </citation>
    <scope>NUCLEOTIDE SEQUENCE [LARGE SCALE GENOMIC DNA]</scope>
    <source>
        <strain evidence="3 4">CPC 17464</strain>
    </source>
</reference>
<feature type="region of interest" description="Disordered" evidence="2">
    <location>
        <begin position="272"/>
        <end position="300"/>
    </location>
</feature>
<gene>
    <name evidence="3" type="ORF">J3D65DRAFT_642107</name>
</gene>
<keyword evidence="1" id="KW-0175">Coiled coil</keyword>
<evidence type="ECO:0008006" key="5">
    <source>
        <dbReference type="Google" id="ProtNLM"/>
    </source>
</evidence>
<name>A0ABR1L2M0_9PEZI</name>
<protein>
    <recommendedName>
        <fullName evidence="5">Transposase</fullName>
    </recommendedName>
</protein>
<sequence>MSQHSVHSDDFRSAAELENINTAPMNDSPSCSCPRCSFRTFGHLRNHIQDLEEKVDSLEDKVDSLRTIEEENEAIRSRLDYRAPTSVSKPFPLEDDVQLNREGYEDWSEKLVRTIADHDGWFHNEDRKLDYLIESAHGWMRRFLQDRYGYRRRQKKARRLRPLSFKNALRDLDEIFLPPKDRALSTADLHFRFLRLELGQSFSEFLPRFLFHSNRRGCHNRSLEVVSLFQRLPGVWQERLEIEPHGDKRMPATLGELVDCVFEIESLGNDGEWVPVANTDDAEGREATGGQPHTPQATAD</sequence>
<feature type="coiled-coil region" evidence="1">
    <location>
        <begin position="41"/>
        <end position="78"/>
    </location>
</feature>
<evidence type="ECO:0000256" key="1">
    <source>
        <dbReference type="SAM" id="Coils"/>
    </source>
</evidence>
<feature type="compositionally biased region" description="Polar residues" evidence="2">
    <location>
        <begin position="291"/>
        <end position="300"/>
    </location>
</feature>
<dbReference type="RefSeq" id="XP_066649926.1">
    <property type="nucleotide sequence ID" value="XM_066801956.1"/>
</dbReference>
<evidence type="ECO:0000313" key="4">
    <source>
        <dbReference type="Proteomes" id="UP001360953"/>
    </source>
</evidence>
<keyword evidence="4" id="KW-1185">Reference proteome</keyword>
<dbReference type="Proteomes" id="UP001360953">
    <property type="component" value="Unassembled WGS sequence"/>
</dbReference>
<accession>A0ABR1L2M0</accession>
<proteinExistence type="predicted"/>
<dbReference type="EMBL" id="JBBPEH010000016">
    <property type="protein sequence ID" value="KAK7529476.1"/>
    <property type="molecule type" value="Genomic_DNA"/>
</dbReference>
<evidence type="ECO:0000313" key="3">
    <source>
        <dbReference type="EMBL" id="KAK7529476.1"/>
    </source>
</evidence>